<dbReference type="AlphaFoldDB" id="A0A9P8C3W8"/>
<accession>A0A9P8C3W8</accession>
<keyword evidence="1" id="KW-0732">Signal</keyword>
<evidence type="ECO:0008006" key="4">
    <source>
        <dbReference type="Google" id="ProtNLM"/>
    </source>
</evidence>
<organism evidence="2 3">
    <name type="scientific">Amylocarpus encephaloides</name>
    <dbReference type="NCBI Taxonomy" id="45428"/>
    <lineage>
        <taxon>Eukaryota</taxon>
        <taxon>Fungi</taxon>
        <taxon>Dikarya</taxon>
        <taxon>Ascomycota</taxon>
        <taxon>Pezizomycotina</taxon>
        <taxon>Leotiomycetes</taxon>
        <taxon>Helotiales</taxon>
        <taxon>Helotiales incertae sedis</taxon>
        <taxon>Amylocarpus</taxon>
    </lineage>
</organism>
<comment type="caution">
    <text evidence="2">The sequence shown here is derived from an EMBL/GenBank/DDBJ whole genome shotgun (WGS) entry which is preliminary data.</text>
</comment>
<reference evidence="2" key="1">
    <citation type="journal article" date="2021" name="IMA Fungus">
        <title>Genomic characterization of three marine fungi, including Emericellopsis atlantica sp. nov. with signatures of a generalist lifestyle and marine biomass degradation.</title>
        <authorList>
            <person name="Hagestad O.C."/>
            <person name="Hou L."/>
            <person name="Andersen J.H."/>
            <person name="Hansen E.H."/>
            <person name="Altermark B."/>
            <person name="Li C."/>
            <person name="Kuhnert E."/>
            <person name="Cox R.J."/>
            <person name="Crous P.W."/>
            <person name="Spatafora J.W."/>
            <person name="Lail K."/>
            <person name="Amirebrahimi M."/>
            <person name="Lipzen A."/>
            <person name="Pangilinan J."/>
            <person name="Andreopoulos W."/>
            <person name="Hayes R.D."/>
            <person name="Ng V."/>
            <person name="Grigoriev I.V."/>
            <person name="Jackson S.A."/>
            <person name="Sutton T.D.S."/>
            <person name="Dobson A.D.W."/>
            <person name="Rama T."/>
        </authorList>
    </citation>
    <scope>NUCLEOTIDE SEQUENCE</scope>
    <source>
        <strain evidence="2">TRa018bII</strain>
    </source>
</reference>
<sequence>MTFFILAVSVLALLAESTRAGSRLTSHESPREVRNLIPIRPVYLALSCTWWSIITTVSTEHSAVPRCADWDLDEDVSAWMESRRGNWDPNHRLNALQTPSPDLQRCTVCRKI</sequence>
<dbReference type="Proteomes" id="UP000824998">
    <property type="component" value="Unassembled WGS sequence"/>
</dbReference>
<name>A0A9P8C3W8_9HELO</name>
<dbReference type="EMBL" id="MU251524">
    <property type="protein sequence ID" value="KAG9232904.1"/>
    <property type="molecule type" value="Genomic_DNA"/>
</dbReference>
<evidence type="ECO:0000256" key="1">
    <source>
        <dbReference type="SAM" id="SignalP"/>
    </source>
</evidence>
<keyword evidence="3" id="KW-1185">Reference proteome</keyword>
<protein>
    <recommendedName>
        <fullName evidence="4">Secreted protein</fullName>
    </recommendedName>
</protein>
<feature type="signal peptide" evidence="1">
    <location>
        <begin position="1"/>
        <end position="20"/>
    </location>
</feature>
<evidence type="ECO:0000313" key="2">
    <source>
        <dbReference type="EMBL" id="KAG9232904.1"/>
    </source>
</evidence>
<proteinExistence type="predicted"/>
<gene>
    <name evidence="2" type="ORF">BJ875DRAFT_62186</name>
</gene>
<feature type="chain" id="PRO_5040243975" description="Secreted protein" evidence="1">
    <location>
        <begin position="21"/>
        <end position="112"/>
    </location>
</feature>
<evidence type="ECO:0000313" key="3">
    <source>
        <dbReference type="Proteomes" id="UP000824998"/>
    </source>
</evidence>